<sequence>MARKPHKKSRLGCVECKRRHIKCDEGRPTCGNCNISRRACSYASMISEAHIILEQFPRNSRSAGKADKQRPSDSPTPSQAGSGSDIDSPPVNALHLELFHHFVQDLSVSLGLDRIVSGNRAIGLMGSMLAAPYLMDQILAFSALHLSILRRDQQKHYKYHADQLQTHAISALNSLKLEVNPENCLPLFIFASCLANHTLCEKLVFRADSFDDFLDDFVQSLHLHRGIRAITSQSWHFLLETPLKDTLRKSGQALDDGPPGDECLELLSLVDTTVSDPATRDTYRQAIESLQKTLNANRVLSPELSAMSLVISWPVMIPPEYSDRLAERRPEALVILAYYATLLHMHSTIWLFGDSGEYILRSVNAYLGNAWEHWLRWPNEVLRIYSASPQASEMRTSADLTSTPGA</sequence>
<comment type="caution">
    <text evidence="7">The sequence shown here is derived from an EMBL/GenBank/DDBJ whole genome shotgun (WGS) entry which is preliminary data.</text>
</comment>
<evidence type="ECO:0000256" key="5">
    <source>
        <dbReference type="SAM" id="MobiDB-lite"/>
    </source>
</evidence>
<gene>
    <name evidence="7" type="ORF">BJX66DRAFT_310612</name>
</gene>
<dbReference type="Proteomes" id="UP001610563">
    <property type="component" value="Unassembled WGS sequence"/>
</dbReference>
<keyword evidence="3" id="KW-0804">Transcription</keyword>
<dbReference type="CDD" id="cd00067">
    <property type="entry name" value="GAL4"/>
    <property type="match status" value="1"/>
</dbReference>
<dbReference type="PANTHER" id="PTHR47784">
    <property type="entry name" value="STEROL UPTAKE CONTROL PROTEIN 2"/>
    <property type="match status" value="1"/>
</dbReference>
<dbReference type="SUPFAM" id="SSF57701">
    <property type="entry name" value="Zn2/Cys6 DNA-binding domain"/>
    <property type="match status" value="1"/>
</dbReference>
<dbReference type="EMBL" id="JBFTWV010000094">
    <property type="protein sequence ID" value="KAL2787535.1"/>
    <property type="molecule type" value="Genomic_DNA"/>
</dbReference>
<feature type="region of interest" description="Disordered" evidence="5">
    <location>
        <begin position="58"/>
        <end position="86"/>
    </location>
</feature>
<evidence type="ECO:0000256" key="2">
    <source>
        <dbReference type="ARBA" id="ARBA00023125"/>
    </source>
</evidence>
<dbReference type="PROSITE" id="PS00463">
    <property type="entry name" value="ZN2_CY6_FUNGAL_1"/>
    <property type="match status" value="1"/>
</dbReference>
<keyword evidence="8" id="KW-1185">Reference proteome</keyword>
<dbReference type="PANTHER" id="PTHR47784:SF4">
    <property type="entry name" value="ZN(II)2CYS6 TRANSCRIPTION FACTOR (EUROFUNG)"/>
    <property type="match status" value="1"/>
</dbReference>
<proteinExistence type="predicted"/>
<evidence type="ECO:0000256" key="3">
    <source>
        <dbReference type="ARBA" id="ARBA00023163"/>
    </source>
</evidence>
<reference evidence="7 8" key="1">
    <citation type="submission" date="2024-07" db="EMBL/GenBank/DDBJ databases">
        <title>Section-level genome sequencing and comparative genomics of Aspergillus sections Usti and Cavernicolus.</title>
        <authorList>
            <consortium name="Lawrence Berkeley National Laboratory"/>
            <person name="Nybo J.L."/>
            <person name="Vesth T.C."/>
            <person name="Theobald S."/>
            <person name="Frisvad J.C."/>
            <person name="Larsen T.O."/>
            <person name="Kjaerboelling I."/>
            <person name="Rothschild-Mancinelli K."/>
            <person name="Lyhne E.K."/>
            <person name="Kogle M.E."/>
            <person name="Barry K."/>
            <person name="Clum A."/>
            <person name="Na H."/>
            <person name="Ledsgaard L."/>
            <person name="Lin J."/>
            <person name="Lipzen A."/>
            <person name="Kuo A."/>
            <person name="Riley R."/>
            <person name="Mondo S."/>
            <person name="Labutti K."/>
            <person name="Haridas S."/>
            <person name="Pangalinan J."/>
            <person name="Salamov A.A."/>
            <person name="Simmons B.A."/>
            <person name="Magnuson J.K."/>
            <person name="Chen J."/>
            <person name="Drula E."/>
            <person name="Henrissat B."/>
            <person name="Wiebenga A."/>
            <person name="Lubbers R.J."/>
            <person name="Gomes A.C."/>
            <person name="Makela M.R."/>
            <person name="Stajich J."/>
            <person name="Grigoriev I.V."/>
            <person name="Mortensen U.H."/>
            <person name="De Vries R.P."/>
            <person name="Baker S.E."/>
            <person name="Andersen M.R."/>
        </authorList>
    </citation>
    <scope>NUCLEOTIDE SEQUENCE [LARGE SCALE GENOMIC DNA]</scope>
    <source>
        <strain evidence="7 8">CBS 209.92</strain>
    </source>
</reference>
<dbReference type="PROSITE" id="PS50048">
    <property type="entry name" value="ZN2_CY6_FUNGAL_2"/>
    <property type="match status" value="1"/>
</dbReference>
<dbReference type="InterPro" id="IPR053157">
    <property type="entry name" value="Sterol_Uptake_Regulator"/>
</dbReference>
<dbReference type="SMART" id="SM00066">
    <property type="entry name" value="GAL4"/>
    <property type="match status" value="1"/>
</dbReference>
<keyword evidence="2" id="KW-0238">DNA-binding</keyword>
<keyword evidence="1" id="KW-0805">Transcription regulation</keyword>
<organism evidence="7 8">
    <name type="scientific">Aspergillus keveii</name>
    <dbReference type="NCBI Taxonomy" id="714993"/>
    <lineage>
        <taxon>Eukaryota</taxon>
        <taxon>Fungi</taxon>
        <taxon>Dikarya</taxon>
        <taxon>Ascomycota</taxon>
        <taxon>Pezizomycotina</taxon>
        <taxon>Eurotiomycetes</taxon>
        <taxon>Eurotiomycetidae</taxon>
        <taxon>Eurotiales</taxon>
        <taxon>Aspergillaceae</taxon>
        <taxon>Aspergillus</taxon>
        <taxon>Aspergillus subgen. Nidulantes</taxon>
    </lineage>
</organism>
<evidence type="ECO:0000256" key="1">
    <source>
        <dbReference type="ARBA" id="ARBA00023015"/>
    </source>
</evidence>
<accession>A0ABR4FWA9</accession>
<keyword evidence="4" id="KW-0539">Nucleus</keyword>
<dbReference type="Gene3D" id="4.10.240.10">
    <property type="entry name" value="Zn(2)-C6 fungal-type DNA-binding domain"/>
    <property type="match status" value="1"/>
</dbReference>
<feature type="domain" description="Zn(2)-C6 fungal-type" evidence="6">
    <location>
        <begin position="12"/>
        <end position="42"/>
    </location>
</feature>
<dbReference type="Pfam" id="PF00172">
    <property type="entry name" value="Zn_clus"/>
    <property type="match status" value="1"/>
</dbReference>
<evidence type="ECO:0000256" key="4">
    <source>
        <dbReference type="ARBA" id="ARBA00023242"/>
    </source>
</evidence>
<feature type="compositionally biased region" description="Polar residues" evidence="5">
    <location>
        <begin position="72"/>
        <end position="82"/>
    </location>
</feature>
<dbReference type="InterPro" id="IPR036864">
    <property type="entry name" value="Zn2-C6_fun-type_DNA-bd_sf"/>
</dbReference>
<evidence type="ECO:0000313" key="7">
    <source>
        <dbReference type="EMBL" id="KAL2787535.1"/>
    </source>
</evidence>
<protein>
    <recommendedName>
        <fullName evidence="6">Zn(2)-C6 fungal-type domain-containing protein</fullName>
    </recommendedName>
</protein>
<dbReference type="InterPro" id="IPR001138">
    <property type="entry name" value="Zn2Cys6_DnaBD"/>
</dbReference>
<evidence type="ECO:0000313" key="8">
    <source>
        <dbReference type="Proteomes" id="UP001610563"/>
    </source>
</evidence>
<evidence type="ECO:0000259" key="6">
    <source>
        <dbReference type="PROSITE" id="PS50048"/>
    </source>
</evidence>
<name>A0ABR4FWA9_9EURO</name>